<sequence length="123" mass="14022">MSSAVSKRQQQRNEKLLQELIAKVPGNNQCADCRSRNPGTSTMNRRSFGQHGSECPMFHQHCRCLHMKPNANPSCYRMGQLECKKPPAPHLIYGCIRRLHNSIRFDSIGPRAPCMPPESFETR</sequence>
<evidence type="ECO:0000313" key="2">
    <source>
        <dbReference type="Proteomes" id="UP001221413"/>
    </source>
</evidence>
<gene>
    <name evidence="1" type="ORF">Dda_3291</name>
</gene>
<evidence type="ECO:0000313" key="1">
    <source>
        <dbReference type="EMBL" id="KAJ6262481.1"/>
    </source>
</evidence>
<accession>A0AAD6NK75</accession>
<dbReference type="AlphaFoldDB" id="A0AAD6NK75"/>
<dbReference type="EMBL" id="JAQGDS010000003">
    <property type="protein sequence ID" value="KAJ6262481.1"/>
    <property type="molecule type" value="Genomic_DNA"/>
</dbReference>
<dbReference type="InterPro" id="IPR038508">
    <property type="entry name" value="ArfGAP_dom_sf"/>
</dbReference>
<protein>
    <submittedName>
        <fullName evidence="1">Uncharacterized protein</fullName>
    </submittedName>
</protein>
<comment type="caution">
    <text evidence="1">The sequence shown here is derived from an EMBL/GenBank/DDBJ whole genome shotgun (WGS) entry which is preliminary data.</text>
</comment>
<proteinExistence type="predicted"/>
<organism evidence="1 2">
    <name type="scientific">Drechslerella dactyloides</name>
    <name type="common">Nematode-trapping fungus</name>
    <name type="synonym">Arthrobotrys dactyloides</name>
    <dbReference type="NCBI Taxonomy" id="74499"/>
    <lineage>
        <taxon>Eukaryota</taxon>
        <taxon>Fungi</taxon>
        <taxon>Dikarya</taxon>
        <taxon>Ascomycota</taxon>
        <taxon>Pezizomycotina</taxon>
        <taxon>Orbiliomycetes</taxon>
        <taxon>Orbiliales</taxon>
        <taxon>Orbiliaceae</taxon>
        <taxon>Drechslerella</taxon>
    </lineage>
</organism>
<name>A0AAD6NK75_DREDA</name>
<reference evidence="1" key="1">
    <citation type="submission" date="2023-01" db="EMBL/GenBank/DDBJ databases">
        <title>The chitinases involved in constricting ring structure development in the nematode-trapping fungus Drechslerella dactyloides.</title>
        <authorList>
            <person name="Wang R."/>
            <person name="Zhang L."/>
            <person name="Tang P."/>
            <person name="Li S."/>
            <person name="Liang L."/>
        </authorList>
    </citation>
    <scope>NUCLEOTIDE SEQUENCE</scope>
    <source>
        <strain evidence="1">YMF1.00031</strain>
    </source>
</reference>
<keyword evidence="2" id="KW-1185">Reference proteome</keyword>
<dbReference type="Gene3D" id="1.10.220.150">
    <property type="entry name" value="Arf GTPase activating protein"/>
    <property type="match status" value="1"/>
</dbReference>
<dbReference type="Proteomes" id="UP001221413">
    <property type="component" value="Unassembled WGS sequence"/>
</dbReference>